<dbReference type="GeneID" id="78477519"/>
<evidence type="ECO:0000259" key="3">
    <source>
        <dbReference type="PROSITE" id="PS51755"/>
    </source>
</evidence>
<feature type="DNA-binding region" description="OmpR/PhoB-type" evidence="2">
    <location>
        <begin position="72"/>
        <end position="171"/>
    </location>
</feature>
<evidence type="ECO:0000256" key="1">
    <source>
        <dbReference type="ARBA" id="ARBA00023125"/>
    </source>
</evidence>
<dbReference type="Pfam" id="PF00486">
    <property type="entry name" value="Trans_reg_C"/>
    <property type="match status" value="1"/>
</dbReference>
<gene>
    <name evidence="4" type="ORF">AALO17_07090</name>
    <name evidence="5" type="ORF">BO223_09425</name>
</gene>
<dbReference type="InterPro" id="IPR036388">
    <property type="entry name" value="WH-like_DNA-bd_sf"/>
</dbReference>
<dbReference type="PROSITE" id="PS51755">
    <property type="entry name" value="OMPR_PHOB"/>
    <property type="match status" value="1"/>
</dbReference>
<evidence type="ECO:0000313" key="7">
    <source>
        <dbReference type="Proteomes" id="UP000186758"/>
    </source>
</evidence>
<organism evidence="4 6">
    <name type="scientific">Faecalibaculum rodentium</name>
    <dbReference type="NCBI Taxonomy" id="1702221"/>
    <lineage>
        <taxon>Bacteria</taxon>
        <taxon>Bacillati</taxon>
        <taxon>Bacillota</taxon>
        <taxon>Erysipelotrichia</taxon>
        <taxon>Erysipelotrichales</taxon>
        <taxon>Erysipelotrichaceae</taxon>
        <taxon>Faecalibaculum</taxon>
    </lineage>
</organism>
<name>A0A140DT66_9FIRM</name>
<dbReference type="OrthoDB" id="1655962at2"/>
<dbReference type="SUPFAM" id="SSF46894">
    <property type="entry name" value="C-terminal effector domain of the bipartite response regulators"/>
    <property type="match status" value="1"/>
</dbReference>
<reference evidence="5 7" key="2">
    <citation type="submission" date="2016-11" db="EMBL/GenBank/DDBJ databases">
        <title>Description of two novel members of the family Erysipelotrichaceae: Ileibacterium lipovorans gen. nov., sp. nov. and Dubosiella newyorkensis, gen. nov., sp. nov.</title>
        <authorList>
            <person name="Cox L.M."/>
            <person name="Sohn J."/>
            <person name="Tyrrell K.L."/>
            <person name="Citron D.M."/>
            <person name="Lawson P.A."/>
            <person name="Patel N.B."/>
            <person name="Iizumi T."/>
            <person name="Perez-Perez G.I."/>
            <person name="Goldstein E.J."/>
            <person name="Blaser M.J."/>
        </authorList>
    </citation>
    <scope>NUCLEOTIDE SEQUENCE [LARGE SCALE GENOMIC DNA]</scope>
    <source>
        <strain evidence="5 7">NYU-BL-K8</strain>
    </source>
</reference>
<dbReference type="STRING" id="1702221.AALO17_07090"/>
<dbReference type="Proteomes" id="UP000186758">
    <property type="component" value="Unassembled WGS sequence"/>
</dbReference>
<evidence type="ECO:0000313" key="4">
    <source>
        <dbReference type="EMBL" id="AMK53843.1"/>
    </source>
</evidence>
<dbReference type="GO" id="GO:0003677">
    <property type="term" value="F:DNA binding"/>
    <property type="evidence" value="ECO:0007669"/>
    <property type="project" value="UniProtKB-UniRule"/>
</dbReference>
<dbReference type="GO" id="GO:0006355">
    <property type="term" value="P:regulation of DNA-templated transcription"/>
    <property type="evidence" value="ECO:0007669"/>
    <property type="project" value="InterPro"/>
</dbReference>
<dbReference type="KEGG" id="fro:AALO17_07090"/>
<evidence type="ECO:0000313" key="5">
    <source>
        <dbReference type="EMBL" id="OLU44139.1"/>
    </source>
</evidence>
<evidence type="ECO:0000313" key="6">
    <source>
        <dbReference type="Proteomes" id="UP000069771"/>
    </source>
</evidence>
<dbReference type="Proteomes" id="UP000069771">
    <property type="component" value="Chromosome"/>
</dbReference>
<accession>A0A140DT66</accession>
<dbReference type="InterPro" id="IPR001867">
    <property type="entry name" value="OmpR/PhoB-type_DNA-bd"/>
</dbReference>
<proteinExistence type="predicted"/>
<keyword evidence="1 2" id="KW-0238">DNA-binding</keyword>
<dbReference type="AlphaFoldDB" id="A0A140DT66"/>
<dbReference type="SMART" id="SM00862">
    <property type="entry name" value="Trans_reg_C"/>
    <property type="match status" value="1"/>
</dbReference>
<dbReference type="EMBL" id="CP011391">
    <property type="protein sequence ID" value="AMK53843.1"/>
    <property type="molecule type" value="Genomic_DNA"/>
</dbReference>
<dbReference type="InterPro" id="IPR016032">
    <property type="entry name" value="Sig_transdc_resp-reg_C-effctor"/>
</dbReference>
<sequence length="177" mass="20153">MRQNLTHVLLPADSRTLEDVRRNYPAGRVERITNGVDVFYCYVVPAFSEKGLRSIPVRRNGRFMNQSLEDLHGVICSGGIRLDLDKELVWINGEMLHLPGAELLLLKILLLNDTSCISRRILLTILERKTGKMMQDNTLSVHIARLRKALGIHEGKSYIATEPGKGYRWAFPVMKKL</sequence>
<reference evidence="4 6" key="1">
    <citation type="journal article" date="2016" name="Gut Pathog.">
        <title>Whole genome sequencing of "Faecalibaculum rodentium" ALO17, isolated from C57BL/6J laboratory mouse feces.</title>
        <authorList>
            <person name="Lim S."/>
            <person name="Chang D.H."/>
            <person name="Ahn S."/>
            <person name="Kim B.C."/>
        </authorList>
    </citation>
    <scope>NUCLEOTIDE SEQUENCE [LARGE SCALE GENOMIC DNA]</scope>
    <source>
        <strain evidence="4 6">Alo17</strain>
    </source>
</reference>
<dbReference type="GO" id="GO:0000160">
    <property type="term" value="P:phosphorelay signal transduction system"/>
    <property type="evidence" value="ECO:0007669"/>
    <property type="project" value="InterPro"/>
</dbReference>
<dbReference type="Gene3D" id="1.10.10.10">
    <property type="entry name" value="Winged helix-like DNA-binding domain superfamily/Winged helix DNA-binding domain"/>
    <property type="match status" value="1"/>
</dbReference>
<dbReference type="EMBL" id="MPJZ01000080">
    <property type="protein sequence ID" value="OLU44139.1"/>
    <property type="molecule type" value="Genomic_DNA"/>
</dbReference>
<keyword evidence="6" id="KW-1185">Reference proteome</keyword>
<dbReference type="RefSeq" id="WP_067555503.1">
    <property type="nucleotide sequence ID" value="NZ_CAJTBG010000022.1"/>
</dbReference>
<protein>
    <recommendedName>
        <fullName evidence="3">OmpR/PhoB-type domain-containing protein</fullName>
    </recommendedName>
</protein>
<evidence type="ECO:0000256" key="2">
    <source>
        <dbReference type="PROSITE-ProRule" id="PRU01091"/>
    </source>
</evidence>
<feature type="domain" description="OmpR/PhoB-type" evidence="3">
    <location>
        <begin position="72"/>
        <end position="171"/>
    </location>
</feature>